<dbReference type="AlphaFoldDB" id="A0AAI9SWK0"/>
<organism evidence="8 9">
    <name type="scientific">Candida oxycetoniae</name>
    <dbReference type="NCBI Taxonomy" id="497107"/>
    <lineage>
        <taxon>Eukaryota</taxon>
        <taxon>Fungi</taxon>
        <taxon>Dikarya</taxon>
        <taxon>Ascomycota</taxon>
        <taxon>Saccharomycotina</taxon>
        <taxon>Pichiomycetes</taxon>
        <taxon>Debaryomycetaceae</taxon>
        <taxon>Candida/Lodderomyces clade</taxon>
        <taxon>Candida</taxon>
    </lineage>
</organism>
<evidence type="ECO:0000259" key="7">
    <source>
        <dbReference type="Pfam" id="PF10568"/>
    </source>
</evidence>
<dbReference type="InterPro" id="IPR019564">
    <property type="entry name" value="Sam37/metaxin_N"/>
</dbReference>
<sequence>MLKLHVWGDTEQVSVISPACIAAVWIADLVSKSKGIDIDVVVSNNTNLSPIGELPVLIDGEIKFSGYKQICSYLISKNGPETQLQRLSSREAFLDDSVICHLENTLDIIHQYNLYSNRTNYEQYTRKLVARYYPFPMMYNQSLRLYKCAQERVKLLGLDKEKSSFFNFSKTQGFDDDFDDDDEIRDYSMNKDFQTEGISELHKRFLSQKSQTKEMVRESSNCMRCLMIIDKSLKKLQSLWGENSNNGGSGGYLFGALPSTCDILLLAYMYCLTCKELPDRFIFNFLDSKKDNAFVQNILQKIKHLELSLPSVKKPETIEVPSLYNEILFWTGFIRY</sequence>
<keyword evidence="3" id="KW-1000">Mitochondrion outer membrane</keyword>
<dbReference type="GeneID" id="73380417"/>
<dbReference type="GO" id="GO:0015031">
    <property type="term" value="P:protein transport"/>
    <property type="evidence" value="ECO:0007669"/>
    <property type="project" value="UniProtKB-KW"/>
</dbReference>
<evidence type="ECO:0000256" key="3">
    <source>
        <dbReference type="ARBA" id="ARBA00022787"/>
    </source>
</evidence>
<keyword evidence="9" id="KW-1185">Reference proteome</keyword>
<proteinExistence type="predicted"/>
<dbReference type="InterPro" id="IPR050931">
    <property type="entry name" value="Mito_Protein_Transport_Metaxin"/>
</dbReference>
<evidence type="ECO:0000256" key="1">
    <source>
        <dbReference type="ARBA" id="ARBA00004294"/>
    </source>
</evidence>
<dbReference type="GO" id="GO:0001401">
    <property type="term" value="C:SAM complex"/>
    <property type="evidence" value="ECO:0007669"/>
    <property type="project" value="InterPro"/>
</dbReference>
<evidence type="ECO:0000313" key="9">
    <source>
        <dbReference type="Proteomes" id="UP001202479"/>
    </source>
</evidence>
<dbReference type="PANTHER" id="PTHR12289">
    <property type="entry name" value="METAXIN RELATED"/>
    <property type="match status" value="1"/>
</dbReference>
<keyword evidence="2" id="KW-0813">Transport</keyword>
<dbReference type="Pfam" id="PF10568">
    <property type="entry name" value="Tom37"/>
    <property type="match status" value="1"/>
</dbReference>
<accession>A0AAI9SWK0</accession>
<evidence type="ECO:0000256" key="5">
    <source>
        <dbReference type="ARBA" id="ARBA00023128"/>
    </source>
</evidence>
<dbReference type="EMBL" id="JAHUZD010000103">
    <property type="protein sequence ID" value="KAI3404403.2"/>
    <property type="molecule type" value="Genomic_DNA"/>
</dbReference>
<evidence type="ECO:0000256" key="4">
    <source>
        <dbReference type="ARBA" id="ARBA00022927"/>
    </source>
</evidence>
<keyword evidence="4" id="KW-0653">Protein transport</keyword>
<dbReference type="RefSeq" id="XP_049180148.1">
    <property type="nucleotide sequence ID" value="XM_049324068.1"/>
</dbReference>
<feature type="domain" description="Mitochondrial outer membrane transport complex Sam37/metaxin N-terminal" evidence="7">
    <location>
        <begin position="20"/>
        <end position="144"/>
    </location>
</feature>
<keyword evidence="5" id="KW-0496">Mitochondrion</keyword>
<evidence type="ECO:0000256" key="6">
    <source>
        <dbReference type="ARBA" id="ARBA00023136"/>
    </source>
</evidence>
<evidence type="ECO:0000313" key="8">
    <source>
        <dbReference type="EMBL" id="KAI3404403.2"/>
    </source>
</evidence>
<gene>
    <name evidence="8" type="ORF">KGF56_002800</name>
</gene>
<evidence type="ECO:0000256" key="2">
    <source>
        <dbReference type="ARBA" id="ARBA00022448"/>
    </source>
</evidence>
<name>A0AAI9SWK0_9ASCO</name>
<keyword evidence="6" id="KW-0472">Membrane</keyword>
<comment type="subcellular location">
    <subcellularLocation>
        <location evidence="1">Mitochondrion outer membrane</location>
    </subcellularLocation>
</comment>
<reference evidence="8" key="1">
    <citation type="journal article" date="2022" name="DNA Res.">
        <title>Genome analysis of five recently described species of the CUG-Ser clade uncovers Candida theae as a new hybrid lineage with pathogenic potential in the Candida parapsilosis species complex.</title>
        <authorList>
            <person name="Mixao V."/>
            <person name="Del Olmo V."/>
            <person name="Hegedusova E."/>
            <person name="Saus E."/>
            <person name="Pryszcz L."/>
            <person name="Cillingova A."/>
            <person name="Nosek J."/>
            <person name="Gabaldon T."/>
        </authorList>
    </citation>
    <scope>NUCLEOTIDE SEQUENCE</scope>
    <source>
        <strain evidence="8">CBS 10844</strain>
    </source>
</reference>
<dbReference type="GO" id="GO:0007005">
    <property type="term" value="P:mitochondrion organization"/>
    <property type="evidence" value="ECO:0007669"/>
    <property type="project" value="TreeGrafter"/>
</dbReference>
<protein>
    <submittedName>
        <fullName evidence="8">SAM37</fullName>
    </submittedName>
</protein>
<dbReference type="Proteomes" id="UP001202479">
    <property type="component" value="Unassembled WGS sequence"/>
</dbReference>
<comment type="caution">
    <text evidence="8">The sequence shown here is derived from an EMBL/GenBank/DDBJ whole genome shotgun (WGS) entry which is preliminary data.</text>
</comment>
<dbReference type="PANTHER" id="PTHR12289:SF41">
    <property type="entry name" value="FAILED AXON CONNECTIONS-RELATED"/>
    <property type="match status" value="1"/>
</dbReference>